<dbReference type="Proteomes" id="UP001168613">
    <property type="component" value="Unassembled WGS sequence"/>
</dbReference>
<organism evidence="1 2">
    <name type="scientific">Alcaligenes endophyticus</name>
    <dbReference type="NCBI Taxonomy" id="1929088"/>
    <lineage>
        <taxon>Bacteria</taxon>
        <taxon>Pseudomonadati</taxon>
        <taxon>Pseudomonadota</taxon>
        <taxon>Betaproteobacteria</taxon>
        <taxon>Burkholderiales</taxon>
        <taxon>Alcaligenaceae</taxon>
        <taxon>Alcaligenes</taxon>
    </lineage>
</organism>
<evidence type="ECO:0000313" key="2">
    <source>
        <dbReference type="Proteomes" id="UP001168613"/>
    </source>
</evidence>
<comment type="caution">
    <text evidence="1">The sequence shown here is derived from an EMBL/GenBank/DDBJ whole genome shotgun (WGS) entry which is preliminary data.</text>
</comment>
<keyword evidence="2" id="KW-1185">Reference proteome</keyword>
<name>A0ABT8ENE8_9BURK</name>
<accession>A0ABT8ENE8</accession>
<evidence type="ECO:0008006" key="3">
    <source>
        <dbReference type="Google" id="ProtNLM"/>
    </source>
</evidence>
<gene>
    <name evidence="1" type="ORF">LMS43_16245</name>
</gene>
<reference evidence="1" key="1">
    <citation type="submission" date="2021-11" db="EMBL/GenBank/DDBJ databases">
        <title>Draft genome sequence of Alcaligenes endophyticus type strain CCUG 75668T.</title>
        <authorList>
            <person name="Salva-Serra F."/>
            <person name="Duran R.E."/>
            <person name="Seeger M."/>
            <person name="Moore E.R.B."/>
            <person name="Jaen-Luchoro D."/>
        </authorList>
    </citation>
    <scope>NUCLEOTIDE SEQUENCE</scope>
    <source>
        <strain evidence="1">CCUG 75668</strain>
    </source>
</reference>
<protein>
    <recommendedName>
        <fullName evidence="3">HK97 gp10 family phage protein</fullName>
    </recommendedName>
</protein>
<evidence type="ECO:0000313" key="1">
    <source>
        <dbReference type="EMBL" id="MDN4122841.1"/>
    </source>
</evidence>
<dbReference type="EMBL" id="JAJHNU010000006">
    <property type="protein sequence ID" value="MDN4122841.1"/>
    <property type="molecule type" value="Genomic_DNA"/>
</dbReference>
<proteinExistence type="predicted"/>
<sequence length="167" mass="18321">MKIEIGLRGMEGVLKTLQSLPAEIVTKRGGPVKLALAKGARVIRDQARENLRAITHGSDVATGLLESNVIASRGKPILGGNGERYLVRVRRKAYDGEKLKRKENAGKRVSTHKTASLLEYGSSHQPATPWLRPAVQMKAQTAINVITADLSRRIDVIVKKQAQINKR</sequence>
<dbReference type="RefSeq" id="WP_266125156.1">
    <property type="nucleotide sequence ID" value="NZ_JAJHNU010000006.1"/>
</dbReference>